<dbReference type="Proteomes" id="UP001500067">
    <property type="component" value="Unassembled WGS sequence"/>
</dbReference>
<dbReference type="InterPro" id="IPR036465">
    <property type="entry name" value="vWFA_dom_sf"/>
</dbReference>
<protein>
    <recommendedName>
        <fullName evidence="3">VWFA domain-containing protein</fullName>
    </recommendedName>
</protein>
<evidence type="ECO:0000313" key="1">
    <source>
        <dbReference type="EMBL" id="GAA4462677.1"/>
    </source>
</evidence>
<evidence type="ECO:0000313" key="2">
    <source>
        <dbReference type="Proteomes" id="UP001500067"/>
    </source>
</evidence>
<reference evidence="2" key="1">
    <citation type="journal article" date="2019" name="Int. J. Syst. Evol. Microbiol.">
        <title>The Global Catalogue of Microorganisms (GCM) 10K type strain sequencing project: providing services to taxonomists for standard genome sequencing and annotation.</title>
        <authorList>
            <consortium name="The Broad Institute Genomics Platform"/>
            <consortium name="The Broad Institute Genome Sequencing Center for Infectious Disease"/>
            <person name="Wu L."/>
            <person name="Ma J."/>
        </authorList>
    </citation>
    <scope>NUCLEOTIDE SEQUENCE [LARGE SCALE GENOMIC DNA]</scope>
    <source>
        <strain evidence="2">JCM 32105</strain>
    </source>
</reference>
<accession>A0ABP8N7J8</accession>
<comment type="caution">
    <text evidence="1">The sequence shown here is derived from an EMBL/GenBank/DDBJ whole genome shotgun (WGS) entry which is preliminary data.</text>
</comment>
<evidence type="ECO:0008006" key="3">
    <source>
        <dbReference type="Google" id="ProtNLM"/>
    </source>
</evidence>
<keyword evidence="2" id="KW-1185">Reference proteome</keyword>
<proteinExistence type="predicted"/>
<dbReference type="Gene3D" id="3.40.50.410">
    <property type="entry name" value="von Willebrand factor, type A domain"/>
    <property type="match status" value="1"/>
</dbReference>
<gene>
    <name evidence="1" type="ORF">GCM10023093_09760</name>
</gene>
<organism evidence="1 2">
    <name type="scientific">Nemorincola caseinilytica</name>
    <dbReference type="NCBI Taxonomy" id="2054315"/>
    <lineage>
        <taxon>Bacteria</taxon>
        <taxon>Pseudomonadati</taxon>
        <taxon>Bacteroidota</taxon>
        <taxon>Chitinophagia</taxon>
        <taxon>Chitinophagales</taxon>
        <taxon>Chitinophagaceae</taxon>
        <taxon>Nemorincola</taxon>
    </lineage>
</organism>
<dbReference type="SUPFAM" id="SSF53300">
    <property type="entry name" value="vWA-like"/>
    <property type="match status" value="1"/>
</dbReference>
<name>A0ABP8N7J8_9BACT</name>
<sequence>MTLPWEGNRIKTKVADELILRLMDSVYRVNSDVEFSLRVFGHQSTVQENDCHDTRNEVPFAKDNKLQMEYRLDDIKPLGVTSIAYALQQAAEYDLIDVNRNAYSIILITDGGESCGGDICAVMKKLAESKVFFRPYIINLESSASVRASYTCMGDYLEVTRGSDIPTAVSTIVRAFRPVINVNTKEYTSIKEVAAKSPTVMGVTIPTVKVSDTVKTVVTMPVPAPPPPPAPKRPTPEVINSLPVSGMAMVRIYAPTPVLTAARKVAPYKAVVTEEAPPPPPAPEPRPVVNVDKVAPAGIVTIKMPLVTPAGARLTRVSPYVAVVPDEPWQRPALQAIDRLAGGKAGAMTMDRPRQPIAKERAVAPYKPLIVEELPQLPPPEKIARVVPMPAKRIMTFILLENGTESRLRSKIPPLPPLKFDAEPPVAVKPVTPTKPAVPVKPGPKLPEPKIAEYTIEKEDAEKTTVEVYFTNGHGKFFPTTPQVLILEPGTDKMVKRFYRTVDADGNPDPQEGIPPGTYKLAFSETRSLVVNNVVIEPNKRNKVIVTVKKASLSFEYGGNLGRPVKEFEAVVIERNKVEGGSL</sequence>
<dbReference type="EMBL" id="BAABFA010000007">
    <property type="protein sequence ID" value="GAA4462677.1"/>
    <property type="molecule type" value="Genomic_DNA"/>
</dbReference>